<evidence type="ECO:0000313" key="1">
    <source>
        <dbReference type="EMBL" id="KAJ8321429.1"/>
    </source>
</evidence>
<sequence>MLLCQWEEVVMSQAYILFYVKQDTNFNMNSISDLAQPFKEEKNISLNSHHDVSITDDETFYTPESSLKMSLSQIVDNEITFNFKTPELLSQTSRKRTSTDTLDLSKRVLKRRRSTFWVKIK</sequence>
<accession>A0ABQ9FW16</accession>
<proteinExistence type="predicted"/>
<dbReference type="Proteomes" id="UP001217089">
    <property type="component" value="Unassembled WGS sequence"/>
</dbReference>
<evidence type="ECO:0000313" key="2">
    <source>
        <dbReference type="Proteomes" id="UP001217089"/>
    </source>
</evidence>
<gene>
    <name evidence="1" type="ORF">KUTeg_001016</name>
</gene>
<keyword evidence="2" id="KW-1185">Reference proteome</keyword>
<reference evidence="1 2" key="1">
    <citation type="submission" date="2022-12" db="EMBL/GenBank/DDBJ databases">
        <title>Chromosome-level genome of Tegillarca granosa.</title>
        <authorList>
            <person name="Kim J."/>
        </authorList>
    </citation>
    <scope>NUCLEOTIDE SEQUENCE [LARGE SCALE GENOMIC DNA]</scope>
    <source>
        <strain evidence="1">Teg-2019</strain>
        <tissue evidence="1">Adductor muscle</tissue>
    </source>
</reference>
<name>A0ABQ9FW16_TEGGR</name>
<comment type="caution">
    <text evidence="1">The sequence shown here is derived from an EMBL/GenBank/DDBJ whole genome shotgun (WGS) entry which is preliminary data.</text>
</comment>
<organism evidence="1 2">
    <name type="scientific">Tegillarca granosa</name>
    <name type="common">Malaysian cockle</name>
    <name type="synonym">Anadara granosa</name>
    <dbReference type="NCBI Taxonomy" id="220873"/>
    <lineage>
        <taxon>Eukaryota</taxon>
        <taxon>Metazoa</taxon>
        <taxon>Spiralia</taxon>
        <taxon>Lophotrochozoa</taxon>
        <taxon>Mollusca</taxon>
        <taxon>Bivalvia</taxon>
        <taxon>Autobranchia</taxon>
        <taxon>Pteriomorphia</taxon>
        <taxon>Arcoida</taxon>
        <taxon>Arcoidea</taxon>
        <taxon>Arcidae</taxon>
        <taxon>Tegillarca</taxon>
    </lineage>
</organism>
<protein>
    <submittedName>
        <fullName evidence="1">Uncharacterized protein</fullName>
    </submittedName>
</protein>
<dbReference type="EMBL" id="JARBDR010000081">
    <property type="protein sequence ID" value="KAJ8321429.1"/>
    <property type="molecule type" value="Genomic_DNA"/>
</dbReference>